<organism evidence="1 2">
    <name type="scientific">Miniphocaeibacter halophilus</name>
    <dbReference type="NCBI Taxonomy" id="2931922"/>
    <lineage>
        <taxon>Bacteria</taxon>
        <taxon>Bacillati</taxon>
        <taxon>Bacillota</taxon>
        <taxon>Tissierellia</taxon>
        <taxon>Tissierellales</taxon>
        <taxon>Peptoniphilaceae</taxon>
        <taxon>Miniphocaeibacter</taxon>
    </lineage>
</organism>
<accession>A0AC61MRV3</accession>
<proteinExistence type="predicted"/>
<keyword evidence="2" id="KW-1185">Reference proteome</keyword>
<dbReference type="Proteomes" id="UP000595814">
    <property type="component" value="Chromosome"/>
</dbReference>
<protein>
    <submittedName>
        <fullName evidence="1">Large conductance mechanosensitive channel protein MscL</fullName>
    </submittedName>
</protein>
<sequence length="140" mass="15395">MIKEFKEFAMRGNVIDMAIGVVMGGAFGKIVDEIVQILMRFVAAVTGAVKFEDLAIKVGGVDVTYGAVLQQIISFIIIAFCMFIVVKSMNKVLALGKKEEKAEPTTKECPYCFTEIPIQATRCPNCTAEFEGYNNPVENK</sequence>
<evidence type="ECO:0000313" key="2">
    <source>
        <dbReference type="Proteomes" id="UP000595814"/>
    </source>
</evidence>
<dbReference type="EMBL" id="CP066744">
    <property type="protein sequence ID" value="QQK08305.1"/>
    <property type="molecule type" value="Genomic_DNA"/>
</dbReference>
<gene>
    <name evidence="1" type="primary">mscL</name>
    <name evidence="1" type="ORF">JFY71_01830</name>
</gene>
<name>A0AC61MRV3_9FIRM</name>
<evidence type="ECO:0000313" key="1">
    <source>
        <dbReference type="EMBL" id="QQK08305.1"/>
    </source>
</evidence>
<reference evidence="1 2" key="1">
    <citation type="journal article" date="2022" name="Int. J. Syst. Evol. Microbiol.">
        <title>Miniphocaeibacter halophilus sp. nov., an ammonium-tolerant acetate-producing bacterium isolated from a biogas system.</title>
        <authorList>
            <person name="Schnurer A."/>
            <person name="Singh A."/>
            <person name="Bi S."/>
            <person name="Qiao W."/>
            <person name="Westerholm M."/>
        </authorList>
    </citation>
    <scope>NUCLEOTIDE SEQUENCE [LARGE SCALE GENOMIC DNA]</scope>
    <source>
        <strain evidence="1 2">AMB_01</strain>
    </source>
</reference>